<dbReference type="Proteomes" id="UP001232725">
    <property type="component" value="Unassembled WGS sequence"/>
</dbReference>
<evidence type="ECO:0000313" key="2">
    <source>
        <dbReference type="EMBL" id="MDP5226262.1"/>
    </source>
</evidence>
<dbReference type="InterPro" id="IPR051448">
    <property type="entry name" value="CdaR-like_regulators"/>
</dbReference>
<keyword evidence="3" id="KW-1185">Reference proteome</keyword>
<evidence type="ECO:0000259" key="1">
    <source>
        <dbReference type="Pfam" id="PF13556"/>
    </source>
</evidence>
<organism evidence="2 3">
    <name type="scientific">Arthrobacter horti</name>
    <dbReference type="NCBI Taxonomy" id="3068273"/>
    <lineage>
        <taxon>Bacteria</taxon>
        <taxon>Bacillati</taxon>
        <taxon>Actinomycetota</taxon>
        <taxon>Actinomycetes</taxon>
        <taxon>Micrococcales</taxon>
        <taxon>Micrococcaceae</taxon>
        <taxon>Arthrobacter</taxon>
    </lineage>
</organism>
<dbReference type="InterPro" id="IPR025736">
    <property type="entry name" value="PucR_C-HTH_dom"/>
</dbReference>
<dbReference type="EMBL" id="JAVALS010000001">
    <property type="protein sequence ID" value="MDP5226262.1"/>
    <property type="molecule type" value="Genomic_DNA"/>
</dbReference>
<feature type="domain" description="PucR C-terminal helix-turn-helix" evidence="1">
    <location>
        <begin position="475"/>
        <end position="519"/>
    </location>
</feature>
<dbReference type="InterPro" id="IPR042070">
    <property type="entry name" value="PucR_C-HTH_sf"/>
</dbReference>
<dbReference type="PANTHER" id="PTHR33744">
    <property type="entry name" value="CARBOHYDRATE DIACID REGULATOR"/>
    <property type="match status" value="1"/>
</dbReference>
<evidence type="ECO:0000313" key="3">
    <source>
        <dbReference type="Proteomes" id="UP001232725"/>
    </source>
</evidence>
<sequence length="543" mass="56930">MAADTRPRTLRELTSVLDTAGLSLHHLGGNPELALSSPVILDPLEPLPALPGGILLGVGLPAGATEVTAQALAGAARQGYAAVVLKSGPAAPDPQGRQALEALAGEGPAVLLVEGELSWRHLDTLLESALGAVAEASNAPTALGVGDLFALANAIAAMVGGATTIENLQEEVLAYSTLPEQPIDDDRQRGILGRQVPYLPENAEQYAAVFRSRGAVRIQGVGEGAMDRLAIAVRAGTQPIGSIWVVDADGDLPEDSVAALERSADIAALHLLQARSSNDLARQQRADGLRRLLEGDGDGALVARHLNLAPEGPFAVLAFAPDVVPGSEAVTLSRLMDLVSIQCESQRRGTWCVLLEGTIYALLSGLEPGQERSVESLARRVIDRAAVSLRLPLRAALGAVVGAVGELAGSRRSADRVLLLQSTTAGGHDYTTAAQEHSRLTLVELGAVLGSREGLLSPAALAMARHDERHGTDYIRTVRTYLDAGRDSARTAAELSLHQNSLRYRLRRIEEIFGVDLSGAGLTGADDTLVLWLSLRVMEGKSS</sequence>
<name>A0ABT9IL05_9MICC</name>
<dbReference type="PANTHER" id="PTHR33744:SF17">
    <property type="entry name" value="CONSERVED PROTEIN"/>
    <property type="match status" value="1"/>
</dbReference>
<dbReference type="RefSeq" id="WP_305995281.1">
    <property type="nucleotide sequence ID" value="NZ_JAVALS010000001.1"/>
</dbReference>
<dbReference type="Pfam" id="PF13556">
    <property type="entry name" value="HTH_30"/>
    <property type="match status" value="1"/>
</dbReference>
<proteinExistence type="predicted"/>
<protein>
    <submittedName>
        <fullName evidence="2">Helix-turn-helix domain-containing protein</fullName>
    </submittedName>
</protein>
<gene>
    <name evidence="2" type="ORF">Q9R02_03725</name>
</gene>
<reference evidence="2 3" key="1">
    <citation type="submission" date="2023-08" db="EMBL/GenBank/DDBJ databases">
        <title>Arthrobacter horti sp. nov., isolated from forest soil.</title>
        <authorList>
            <person name="Park M."/>
        </authorList>
    </citation>
    <scope>NUCLEOTIDE SEQUENCE [LARGE SCALE GENOMIC DNA]</scope>
    <source>
        <strain evidence="2 3">YJM1</strain>
    </source>
</reference>
<comment type="caution">
    <text evidence="2">The sequence shown here is derived from an EMBL/GenBank/DDBJ whole genome shotgun (WGS) entry which is preliminary data.</text>
</comment>
<accession>A0ABT9IL05</accession>
<dbReference type="Gene3D" id="1.10.10.2840">
    <property type="entry name" value="PucR C-terminal helix-turn-helix domain"/>
    <property type="match status" value="1"/>
</dbReference>